<evidence type="ECO:0000313" key="2">
    <source>
        <dbReference type="EMBL" id="NMU24434.1"/>
    </source>
</evidence>
<dbReference type="Proteomes" id="UP000555836">
    <property type="component" value="Unassembled WGS sequence"/>
</dbReference>
<reference evidence="2 3" key="1">
    <citation type="submission" date="2020-04" db="EMBL/GenBank/DDBJ databases">
        <title>Whole-genome sequencing of Vibrio spp. from China reveals different genetic environments of blaCTX-M-14 among diverse lineages.</title>
        <authorList>
            <person name="Zheng Z."/>
            <person name="Ye L."/>
            <person name="Chen S."/>
        </authorList>
    </citation>
    <scope>NUCLEOTIDE SEQUENCE [LARGE SCALE GENOMIC DNA]</scope>
    <source>
        <strain evidence="2 3">Vb0574</strain>
    </source>
</reference>
<evidence type="ECO:0000256" key="1">
    <source>
        <dbReference type="ARBA" id="ARBA00004533"/>
    </source>
</evidence>
<evidence type="ECO:0000313" key="3">
    <source>
        <dbReference type="Proteomes" id="UP000555836"/>
    </source>
</evidence>
<comment type="caution">
    <text evidence="2">The sequence shown here is derived from an EMBL/GenBank/DDBJ whole genome shotgun (WGS) entry which is preliminary data.</text>
</comment>
<dbReference type="EMBL" id="JABCLD010000303">
    <property type="protein sequence ID" value="NMU24434.1"/>
    <property type="molecule type" value="Genomic_DNA"/>
</dbReference>
<name>A0A7Y0S115_VIBPH</name>
<organism evidence="2 3">
    <name type="scientific">Vibrio parahaemolyticus</name>
    <dbReference type="NCBI Taxonomy" id="670"/>
    <lineage>
        <taxon>Bacteria</taxon>
        <taxon>Pseudomonadati</taxon>
        <taxon>Pseudomonadota</taxon>
        <taxon>Gammaproteobacteria</taxon>
        <taxon>Vibrionales</taxon>
        <taxon>Vibrionaceae</taxon>
        <taxon>Vibrio</taxon>
    </lineage>
</organism>
<proteinExistence type="predicted"/>
<comment type="subcellular location">
    <subcellularLocation>
        <location evidence="1">Cell inner membrane</location>
    </subcellularLocation>
</comment>
<protein>
    <submittedName>
        <fullName evidence="2">Chemotaxis protein</fullName>
    </submittedName>
</protein>
<accession>A0A7Y0S115</accession>
<dbReference type="CDD" id="cd12913">
    <property type="entry name" value="PDC1_MCP_like"/>
    <property type="match status" value="1"/>
</dbReference>
<dbReference type="SUPFAM" id="SSF103190">
    <property type="entry name" value="Sensory domain-like"/>
    <property type="match status" value="1"/>
</dbReference>
<dbReference type="AlphaFoldDB" id="A0A7Y0S115"/>
<sequence length="88" mass="9661">DPSSHSYVQNILERPTPKSSFLAIGFGYESNGFVIENDDGWDAGPDYDPRQRPWFIAAKSKGDLVVTDPYVDASSKNVIISVGTPVKE</sequence>
<gene>
    <name evidence="2" type="ORF">HKB21_02190</name>
</gene>
<feature type="non-terminal residue" evidence="2">
    <location>
        <position position="1"/>
    </location>
</feature>
<dbReference type="Gene3D" id="3.30.450.20">
    <property type="entry name" value="PAS domain"/>
    <property type="match status" value="1"/>
</dbReference>
<dbReference type="InterPro" id="IPR029151">
    <property type="entry name" value="Sensor-like_sf"/>
</dbReference>
<dbReference type="GO" id="GO:0005886">
    <property type="term" value="C:plasma membrane"/>
    <property type="evidence" value="ECO:0007669"/>
    <property type="project" value="UniProtKB-SubCell"/>
</dbReference>
<feature type="non-terminal residue" evidence="2">
    <location>
        <position position="88"/>
    </location>
</feature>